<gene>
    <name evidence="2" type="ORF">SAMN04487788_2615</name>
</gene>
<accession>A0A1H0QWV3</accession>
<name>A0A1H0QWV3_MICTS</name>
<feature type="region of interest" description="Disordered" evidence="1">
    <location>
        <begin position="1"/>
        <end position="33"/>
    </location>
</feature>
<proteinExistence type="predicted"/>
<dbReference type="Proteomes" id="UP000186456">
    <property type="component" value="Unassembled WGS sequence"/>
</dbReference>
<evidence type="ECO:0000313" key="3">
    <source>
        <dbReference type="Proteomes" id="UP000186456"/>
    </source>
</evidence>
<protein>
    <submittedName>
        <fullName evidence="2">Uncharacterized protein</fullName>
    </submittedName>
</protein>
<dbReference type="EMBL" id="FNJN01000005">
    <property type="protein sequence ID" value="SDP21747.1"/>
    <property type="molecule type" value="Genomic_DNA"/>
</dbReference>
<evidence type="ECO:0000313" key="2">
    <source>
        <dbReference type="EMBL" id="SDP21747.1"/>
    </source>
</evidence>
<sequence length="33" mass="3444">TASASADGLDLGRRERGSNAWASPSAITRERIA</sequence>
<reference evidence="2 3" key="1">
    <citation type="submission" date="2016-10" db="EMBL/GenBank/DDBJ databases">
        <authorList>
            <person name="de Groot N.N."/>
        </authorList>
    </citation>
    <scope>NUCLEOTIDE SEQUENCE [LARGE SCALE GENOMIC DNA]</scope>
    <source>
        <strain evidence="2 3">StLB037</strain>
    </source>
</reference>
<evidence type="ECO:0000256" key="1">
    <source>
        <dbReference type="SAM" id="MobiDB-lite"/>
    </source>
</evidence>
<dbReference type="AlphaFoldDB" id="A0A1H0QWV3"/>
<organism evidence="2 3">
    <name type="scientific">Microbacterium testaceum (strain StLB037)</name>
    <dbReference type="NCBI Taxonomy" id="979556"/>
    <lineage>
        <taxon>Bacteria</taxon>
        <taxon>Bacillati</taxon>
        <taxon>Actinomycetota</taxon>
        <taxon>Actinomycetes</taxon>
        <taxon>Micrococcales</taxon>
        <taxon>Microbacteriaceae</taxon>
        <taxon>Microbacterium</taxon>
    </lineage>
</organism>
<feature type="non-terminal residue" evidence="2">
    <location>
        <position position="1"/>
    </location>
</feature>